<dbReference type="RefSeq" id="WP_326509497.1">
    <property type="nucleotide sequence ID" value="NZ_JAWIIV010000037.1"/>
</dbReference>
<sequence length="127" mass="15454">MELLRSGNSKWPEVNPKVSRIFRSDEFIALTRWKADSRFILLFICWLHEHRFFYPYCPASDINNRERRLLAWKSFLQADRNELYFRWLVPEIWTSRLRPAPDAAYIAAFFQELERLKIAIFKTNRLL</sequence>
<dbReference type="Proteomes" id="UP001352263">
    <property type="component" value="Unassembled WGS sequence"/>
</dbReference>
<evidence type="ECO:0000313" key="1">
    <source>
        <dbReference type="EMBL" id="MEC4722839.1"/>
    </source>
</evidence>
<organism evidence="1 2">
    <name type="scientific">Noviherbaspirillum album</name>
    <dbReference type="NCBI Taxonomy" id="3080276"/>
    <lineage>
        <taxon>Bacteria</taxon>
        <taxon>Pseudomonadati</taxon>
        <taxon>Pseudomonadota</taxon>
        <taxon>Betaproteobacteria</taxon>
        <taxon>Burkholderiales</taxon>
        <taxon>Oxalobacteraceae</taxon>
        <taxon>Noviherbaspirillum</taxon>
    </lineage>
</organism>
<name>A0ABU6JGQ0_9BURK</name>
<protein>
    <submittedName>
        <fullName evidence="1">Uncharacterized protein</fullName>
    </submittedName>
</protein>
<gene>
    <name evidence="1" type="ORF">RY831_27135</name>
</gene>
<accession>A0ABU6JGQ0</accession>
<evidence type="ECO:0000313" key="2">
    <source>
        <dbReference type="Proteomes" id="UP001352263"/>
    </source>
</evidence>
<proteinExistence type="predicted"/>
<comment type="caution">
    <text evidence="1">The sequence shown here is derived from an EMBL/GenBank/DDBJ whole genome shotgun (WGS) entry which is preliminary data.</text>
</comment>
<keyword evidence="2" id="KW-1185">Reference proteome</keyword>
<dbReference type="EMBL" id="JAWIIV010000037">
    <property type="protein sequence ID" value="MEC4722839.1"/>
    <property type="molecule type" value="Genomic_DNA"/>
</dbReference>
<reference evidence="1 2" key="1">
    <citation type="submission" date="2023-10" db="EMBL/GenBank/DDBJ databases">
        <title>Noviherbaspirillum sp. CPCC 100848 genome assembly.</title>
        <authorList>
            <person name="Li X.Y."/>
            <person name="Fang X.M."/>
        </authorList>
    </citation>
    <scope>NUCLEOTIDE SEQUENCE [LARGE SCALE GENOMIC DNA]</scope>
    <source>
        <strain evidence="1 2">CPCC 100848</strain>
    </source>
</reference>